<dbReference type="InterPro" id="IPR011611">
    <property type="entry name" value="PfkB_dom"/>
</dbReference>
<dbReference type="RefSeq" id="WP_176951267.1">
    <property type="nucleotide sequence ID" value="NZ_JABXYK010000012.1"/>
</dbReference>
<keyword evidence="1" id="KW-0808">Transferase</keyword>
<keyword evidence="2 4" id="KW-0418">Kinase</keyword>
<sequence>MRPLAVVGNVNVDLILGPAAPWPKAGTEVIVDHDELRVGGAAGNAALAWIGIGVDFSIAANVGSDRFGGWLREEFGARADRWQVCPEGTTLSVGITHPDGERTFFTTRGHLARLGLADVLSALDGPSLAGGYLLLCGSFLTDDLSADYPEFFDWADRHGIAVALDTGWPLAGWTEANCTAARGWLSRSRIALLNEVETTTLAGITDPAAAAATVRASMREDAIVVVKRGPEGAIAIGADGVLVLRAAPAVTVIDTIGAGDVFNAGFLAALAGGETLSSCLRAGTHLASKAISTLPRSYGGPVHFGESMA</sequence>
<dbReference type="PANTHER" id="PTHR10584">
    <property type="entry name" value="SUGAR KINASE"/>
    <property type="match status" value="1"/>
</dbReference>
<keyword evidence="5" id="KW-1185">Reference proteome</keyword>
<dbReference type="Proteomes" id="UP000659172">
    <property type="component" value="Unassembled WGS sequence"/>
</dbReference>
<dbReference type="GO" id="GO:0016301">
    <property type="term" value="F:kinase activity"/>
    <property type="evidence" value="ECO:0007669"/>
    <property type="project" value="UniProtKB-KW"/>
</dbReference>
<dbReference type="PANTHER" id="PTHR10584:SF166">
    <property type="entry name" value="RIBOKINASE"/>
    <property type="match status" value="1"/>
</dbReference>
<evidence type="ECO:0000259" key="3">
    <source>
        <dbReference type="Pfam" id="PF00294"/>
    </source>
</evidence>
<accession>A0ABX2QHZ3</accession>
<dbReference type="InterPro" id="IPR029056">
    <property type="entry name" value="Ribokinase-like"/>
</dbReference>
<evidence type="ECO:0000313" key="5">
    <source>
        <dbReference type="Proteomes" id="UP000659172"/>
    </source>
</evidence>
<dbReference type="EMBL" id="JABXYK010000012">
    <property type="protein sequence ID" value="NVP57300.1"/>
    <property type="molecule type" value="Genomic_DNA"/>
</dbReference>
<organism evidence="4 5">
    <name type="scientific">Mycoplana rhizolycopersici</name>
    <dbReference type="NCBI Taxonomy" id="2746702"/>
    <lineage>
        <taxon>Bacteria</taxon>
        <taxon>Pseudomonadati</taxon>
        <taxon>Pseudomonadota</taxon>
        <taxon>Alphaproteobacteria</taxon>
        <taxon>Hyphomicrobiales</taxon>
        <taxon>Rhizobiaceae</taxon>
        <taxon>Mycoplana</taxon>
    </lineage>
</organism>
<evidence type="ECO:0000256" key="1">
    <source>
        <dbReference type="ARBA" id="ARBA00022679"/>
    </source>
</evidence>
<protein>
    <submittedName>
        <fullName evidence="4">Carbohydrate kinase family protein</fullName>
    </submittedName>
</protein>
<evidence type="ECO:0000256" key="2">
    <source>
        <dbReference type="ARBA" id="ARBA00022777"/>
    </source>
</evidence>
<feature type="domain" description="Carbohydrate kinase PfkB" evidence="3">
    <location>
        <begin position="4"/>
        <end position="292"/>
    </location>
</feature>
<name>A0ABX2QHZ3_9HYPH</name>
<comment type="caution">
    <text evidence="4">The sequence shown here is derived from an EMBL/GenBank/DDBJ whole genome shotgun (WGS) entry which is preliminary data.</text>
</comment>
<dbReference type="Gene3D" id="3.40.1190.20">
    <property type="match status" value="1"/>
</dbReference>
<dbReference type="Pfam" id="PF00294">
    <property type="entry name" value="PfkB"/>
    <property type="match status" value="1"/>
</dbReference>
<gene>
    <name evidence="4" type="ORF">HV823_18735</name>
</gene>
<dbReference type="PROSITE" id="PS00584">
    <property type="entry name" value="PFKB_KINASES_2"/>
    <property type="match status" value="1"/>
</dbReference>
<evidence type="ECO:0000313" key="4">
    <source>
        <dbReference type="EMBL" id="NVP57300.1"/>
    </source>
</evidence>
<dbReference type="SUPFAM" id="SSF53613">
    <property type="entry name" value="Ribokinase-like"/>
    <property type="match status" value="1"/>
</dbReference>
<reference evidence="4 5" key="1">
    <citation type="submission" date="2020-06" db="EMBL/GenBank/DDBJ databases">
        <title>Rhizobium sp.nov. isolated from the tomato plant.</title>
        <authorList>
            <person name="Thin K.K."/>
            <person name="Zhang X."/>
            <person name="He S."/>
        </authorList>
    </citation>
    <scope>NUCLEOTIDE SEQUENCE [LARGE SCALE GENOMIC DNA]</scope>
    <source>
        <strain evidence="4 5">DBTS2</strain>
    </source>
</reference>
<dbReference type="InterPro" id="IPR002173">
    <property type="entry name" value="Carboh/pur_kinase_PfkB_CS"/>
</dbReference>
<proteinExistence type="predicted"/>